<sequence>GPPATFHGCKGALAGLFKAPAHWLQLATQSEISLSIPGHQQYCRAADTMRSRPGCVSCRRVSVLRRNASGM</sequence>
<dbReference type="AlphaFoldDB" id="A0A085LMH3"/>
<keyword evidence="2" id="KW-1185">Reference proteome</keyword>
<protein>
    <submittedName>
        <fullName evidence="1">Uncharacterized protein</fullName>
    </submittedName>
</protein>
<feature type="non-terminal residue" evidence="1">
    <location>
        <position position="71"/>
    </location>
</feature>
<feature type="non-terminal residue" evidence="1">
    <location>
        <position position="1"/>
    </location>
</feature>
<evidence type="ECO:0000313" key="1">
    <source>
        <dbReference type="EMBL" id="KFD46169.1"/>
    </source>
</evidence>
<evidence type="ECO:0000313" key="2">
    <source>
        <dbReference type="Proteomes" id="UP000030764"/>
    </source>
</evidence>
<accession>A0A085LMH3</accession>
<reference evidence="1 2" key="1">
    <citation type="journal article" date="2014" name="Nat. Genet.">
        <title>Genome and transcriptome of the porcine whipworm Trichuris suis.</title>
        <authorList>
            <person name="Jex A.R."/>
            <person name="Nejsum P."/>
            <person name="Schwarz E.M."/>
            <person name="Hu L."/>
            <person name="Young N.D."/>
            <person name="Hall R.S."/>
            <person name="Korhonen P.K."/>
            <person name="Liao S."/>
            <person name="Thamsborg S."/>
            <person name="Xia J."/>
            <person name="Xu P."/>
            <person name="Wang S."/>
            <person name="Scheerlinck J.P."/>
            <person name="Hofmann A."/>
            <person name="Sternberg P.W."/>
            <person name="Wang J."/>
            <person name="Gasser R.B."/>
        </authorList>
    </citation>
    <scope>NUCLEOTIDE SEQUENCE [LARGE SCALE GENOMIC DNA]</scope>
    <source>
        <strain evidence="1">DCEP-RM93M</strain>
    </source>
</reference>
<name>A0A085LMH3_9BILA</name>
<organism evidence="1 2">
    <name type="scientific">Trichuris suis</name>
    <name type="common">pig whipworm</name>
    <dbReference type="NCBI Taxonomy" id="68888"/>
    <lineage>
        <taxon>Eukaryota</taxon>
        <taxon>Metazoa</taxon>
        <taxon>Ecdysozoa</taxon>
        <taxon>Nematoda</taxon>
        <taxon>Enoplea</taxon>
        <taxon>Dorylaimia</taxon>
        <taxon>Trichinellida</taxon>
        <taxon>Trichuridae</taxon>
        <taxon>Trichuris</taxon>
    </lineage>
</organism>
<proteinExistence type="predicted"/>
<dbReference type="Proteomes" id="UP000030764">
    <property type="component" value="Unassembled WGS sequence"/>
</dbReference>
<dbReference type="EMBL" id="KL363389">
    <property type="protein sequence ID" value="KFD46169.1"/>
    <property type="molecule type" value="Genomic_DNA"/>
</dbReference>
<gene>
    <name evidence="1" type="ORF">M513_12943</name>
</gene>